<dbReference type="InterPro" id="IPR036770">
    <property type="entry name" value="Ankyrin_rpt-contain_sf"/>
</dbReference>
<dbReference type="InterPro" id="IPR000719">
    <property type="entry name" value="Prot_kinase_dom"/>
</dbReference>
<dbReference type="PROSITE" id="PS50088">
    <property type="entry name" value="ANK_REPEAT"/>
    <property type="match status" value="3"/>
</dbReference>
<feature type="repeat" description="ANK" evidence="1">
    <location>
        <begin position="625"/>
        <end position="664"/>
    </location>
</feature>
<dbReference type="Gene3D" id="1.10.510.10">
    <property type="entry name" value="Transferase(Phosphotransferase) domain 1"/>
    <property type="match status" value="1"/>
</dbReference>
<feature type="region of interest" description="Disordered" evidence="2">
    <location>
        <begin position="796"/>
        <end position="822"/>
    </location>
</feature>
<organism evidence="4 5">
    <name type="scientific">Cladonia borealis</name>
    <dbReference type="NCBI Taxonomy" id="184061"/>
    <lineage>
        <taxon>Eukaryota</taxon>
        <taxon>Fungi</taxon>
        <taxon>Dikarya</taxon>
        <taxon>Ascomycota</taxon>
        <taxon>Pezizomycotina</taxon>
        <taxon>Lecanoromycetes</taxon>
        <taxon>OSLEUM clade</taxon>
        <taxon>Lecanoromycetidae</taxon>
        <taxon>Lecanorales</taxon>
        <taxon>Lecanorineae</taxon>
        <taxon>Cladoniaceae</taxon>
        <taxon>Cladonia</taxon>
    </lineage>
</organism>
<dbReference type="PROSITE" id="PS50011">
    <property type="entry name" value="PROTEIN_KINASE_DOM"/>
    <property type="match status" value="1"/>
</dbReference>
<protein>
    <recommendedName>
        <fullName evidence="3">Protein kinase domain-containing protein</fullName>
    </recommendedName>
</protein>
<evidence type="ECO:0000313" key="4">
    <source>
        <dbReference type="EMBL" id="KAK0512891.1"/>
    </source>
</evidence>
<keyword evidence="1" id="KW-0040">ANK repeat</keyword>
<evidence type="ECO:0000313" key="5">
    <source>
        <dbReference type="Proteomes" id="UP001166286"/>
    </source>
</evidence>
<feature type="region of interest" description="Disordered" evidence="2">
    <location>
        <begin position="303"/>
        <end position="485"/>
    </location>
</feature>
<dbReference type="GO" id="GO:0005634">
    <property type="term" value="C:nucleus"/>
    <property type="evidence" value="ECO:0007669"/>
    <property type="project" value="TreeGrafter"/>
</dbReference>
<evidence type="ECO:0000256" key="1">
    <source>
        <dbReference type="PROSITE-ProRule" id="PRU00023"/>
    </source>
</evidence>
<dbReference type="SMART" id="SM00248">
    <property type="entry name" value="ANK"/>
    <property type="match status" value="4"/>
</dbReference>
<feature type="compositionally biased region" description="Basic and acidic residues" evidence="2">
    <location>
        <begin position="329"/>
        <end position="342"/>
    </location>
</feature>
<feature type="compositionally biased region" description="Low complexity" evidence="2">
    <location>
        <begin position="444"/>
        <end position="462"/>
    </location>
</feature>
<keyword evidence="5" id="KW-1185">Reference proteome</keyword>
<feature type="compositionally biased region" description="Basic and acidic residues" evidence="2">
    <location>
        <begin position="430"/>
        <end position="443"/>
    </location>
</feature>
<dbReference type="GO" id="GO:0005524">
    <property type="term" value="F:ATP binding"/>
    <property type="evidence" value="ECO:0007669"/>
    <property type="project" value="InterPro"/>
</dbReference>
<name>A0AA39UAY9_9LECA</name>
<comment type="caution">
    <text evidence="4">The sequence shown here is derived from an EMBL/GenBank/DDBJ whole genome shotgun (WGS) entry which is preliminary data.</text>
</comment>
<dbReference type="SUPFAM" id="SSF48403">
    <property type="entry name" value="Ankyrin repeat"/>
    <property type="match status" value="1"/>
</dbReference>
<dbReference type="Gene3D" id="1.25.40.20">
    <property type="entry name" value="Ankyrin repeat-containing domain"/>
    <property type="match status" value="2"/>
</dbReference>
<proteinExistence type="predicted"/>
<dbReference type="SUPFAM" id="SSF56112">
    <property type="entry name" value="Protein kinase-like (PK-like)"/>
    <property type="match status" value="1"/>
</dbReference>
<dbReference type="PROSITE" id="PS00108">
    <property type="entry name" value="PROTEIN_KINASE_ST"/>
    <property type="match status" value="1"/>
</dbReference>
<feature type="region of interest" description="Disordered" evidence="2">
    <location>
        <begin position="842"/>
        <end position="863"/>
    </location>
</feature>
<accession>A0AA39UAY9</accession>
<reference evidence="4" key="1">
    <citation type="submission" date="2023-03" db="EMBL/GenBank/DDBJ databases">
        <title>Complete genome of Cladonia borealis.</title>
        <authorList>
            <person name="Park H."/>
        </authorList>
    </citation>
    <scope>NUCLEOTIDE SEQUENCE</scope>
    <source>
        <strain evidence="4">ANT050790</strain>
    </source>
</reference>
<dbReference type="InterPro" id="IPR011009">
    <property type="entry name" value="Kinase-like_dom_sf"/>
</dbReference>
<feature type="compositionally biased region" description="Basic and acidic residues" evidence="2">
    <location>
        <begin position="853"/>
        <end position="863"/>
    </location>
</feature>
<feature type="compositionally biased region" description="Polar residues" evidence="2">
    <location>
        <begin position="366"/>
        <end position="377"/>
    </location>
</feature>
<dbReference type="SMART" id="SM00220">
    <property type="entry name" value="S_TKc"/>
    <property type="match status" value="1"/>
</dbReference>
<dbReference type="AlphaFoldDB" id="A0AA39UAY9"/>
<dbReference type="Proteomes" id="UP001166286">
    <property type="component" value="Unassembled WGS sequence"/>
</dbReference>
<feature type="repeat" description="ANK" evidence="1">
    <location>
        <begin position="738"/>
        <end position="772"/>
    </location>
</feature>
<feature type="domain" description="Protein kinase" evidence="3">
    <location>
        <begin position="44"/>
        <end position="303"/>
    </location>
</feature>
<dbReference type="GO" id="GO:0044773">
    <property type="term" value="P:mitotic DNA damage checkpoint signaling"/>
    <property type="evidence" value="ECO:0007669"/>
    <property type="project" value="TreeGrafter"/>
</dbReference>
<dbReference type="EMBL" id="JAFEKC020000009">
    <property type="protein sequence ID" value="KAK0512891.1"/>
    <property type="molecule type" value="Genomic_DNA"/>
</dbReference>
<feature type="repeat" description="ANK" evidence="1">
    <location>
        <begin position="665"/>
        <end position="704"/>
    </location>
</feature>
<dbReference type="PANTHER" id="PTHR44167:SF24">
    <property type="entry name" value="SERINE_THREONINE-PROTEIN KINASE CHK2"/>
    <property type="match status" value="1"/>
</dbReference>
<dbReference type="GO" id="GO:0005737">
    <property type="term" value="C:cytoplasm"/>
    <property type="evidence" value="ECO:0007669"/>
    <property type="project" value="TreeGrafter"/>
</dbReference>
<gene>
    <name evidence="4" type="ORF">JMJ35_004908</name>
</gene>
<dbReference type="GO" id="GO:0004674">
    <property type="term" value="F:protein serine/threonine kinase activity"/>
    <property type="evidence" value="ECO:0007669"/>
    <property type="project" value="TreeGrafter"/>
</dbReference>
<dbReference type="InterPro" id="IPR002110">
    <property type="entry name" value="Ankyrin_rpt"/>
</dbReference>
<dbReference type="PANTHER" id="PTHR44167">
    <property type="entry name" value="OVARIAN-SPECIFIC SERINE/THREONINE-PROTEIN KINASE LOK-RELATED"/>
    <property type="match status" value="1"/>
</dbReference>
<evidence type="ECO:0000256" key="2">
    <source>
        <dbReference type="SAM" id="MobiDB-lite"/>
    </source>
</evidence>
<sequence length="863" mass="96690">MAPRSDPLDHYKLDADQIGDSVIHYSYRSDRARGLRKVKVEERWDNVRTIGYGSFGEVWQQKRNDSNEHRAVKVLRKHQMKSCGIDYGREIEALAKFNAAQFRQEEVIVQFFGWWESEHSVHLAMEYFEMRDLSTFISEAKTSEQDAKDIAEDLLRALVMIHSQGFTHRDLKPQNIFVVQTSPRYWVKLGDFGISKRVSNLSTYLRTEVGTRAFSAPETTPDDYEETFQYTNAVDMWSLGCVIYNVLAHSLPYKNARAKSFPFPSQPLKDRVNDQGINLLECLLRVDPSTRWTAQKAVTHPWLHASGQGSSAAAEDTTENAGPVAQPKRSNESQDKSHRPADQLEMPNFISGMEKTCPKPADQTERPINQLTSQSSGFRGKKGAIDSSSNNDGRRKTTSNTLISPRYRISDSFEDPGTETLTPRRARYRLPKDASRGLHESGTTKKPTSSPVTPTIVSRPPRQMSELANTSASRDRTSSLDTTDPSWAGILGELKSMGITEDEIEENGDFIRDYIQQRKASEEPTYSPVTPTIVSRPSKIRLGMSSSSSYVVDKGTTQKETPVKVHHNALRMRRGQRLEKQAAEKMELFNTLRYLHRQEGPPDQIMIARALELIRNGVDLKMRSHGGTALHWAVRICCSKDAGHGIQILRELLESGADVEAQNDSGETALHTAVNFRIPSPTGNGIEVVRQLLRYKANVNAKGSVSRTPLHCSALLPWGEYIDVLLAAGARVNELDVVGMTALHRTAFNKGQGKNIARKLILAGTDINFIDRHGRTALDIAQQQGNSGVVEVIEEAQEQRRRSHGDRNTPSILEEDGNDPYSHAAMTERAEEILVNAKKRLTTMEGNLSRARGTLEKRPSSSM</sequence>
<dbReference type="Pfam" id="PF00069">
    <property type="entry name" value="Pkinase"/>
    <property type="match status" value="1"/>
</dbReference>
<evidence type="ECO:0000259" key="3">
    <source>
        <dbReference type="PROSITE" id="PS50011"/>
    </source>
</evidence>
<dbReference type="InterPro" id="IPR008271">
    <property type="entry name" value="Ser/Thr_kinase_AS"/>
</dbReference>
<dbReference type="Pfam" id="PF12796">
    <property type="entry name" value="Ank_2"/>
    <property type="match status" value="1"/>
</dbReference>